<evidence type="ECO:0000256" key="7">
    <source>
        <dbReference type="ARBA" id="ARBA00022918"/>
    </source>
</evidence>
<evidence type="ECO:0000256" key="6">
    <source>
        <dbReference type="ARBA" id="ARBA00022908"/>
    </source>
</evidence>
<dbReference type="STRING" id="2769.R7QBM5"/>
<dbReference type="InterPro" id="IPR001584">
    <property type="entry name" value="Integrase_cat-core"/>
</dbReference>
<keyword evidence="6" id="KW-0229">DNA integration</keyword>
<evidence type="ECO:0000313" key="12">
    <source>
        <dbReference type="EMBL" id="CDF35902.1"/>
    </source>
</evidence>
<dbReference type="GO" id="GO:0003964">
    <property type="term" value="F:RNA-directed DNA polymerase activity"/>
    <property type="evidence" value="ECO:0007669"/>
    <property type="project" value="UniProtKB-KW"/>
</dbReference>
<organism evidence="12 13">
    <name type="scientific">Chondrus crispus</name>
    <name type="common">Carrageen Irish moss</name>
    <name type="synonym">Polymorpha crispa</name>
    <dbReference type="NCBI Taxonomy" id="2769"/>
    <lineage>
        <taxon>Eukaryota</taxon>
        <taxon>Rhodophyta</taxon>
        <taxon>Florideophyceae</taxon>
        <taxon>Rhodymeniophycidae</taxon>
        <taxon>Gigartinales</taxon>
        <taxon>Gigartinaceae</taxon>
        <taxon>Chondrus</taxon>
    </lineage>
</organism>
<evidence type="ECO:0000256" key="4">
    <source>
        <dbReference type="ARBA" id="ARBA00022801"/>
    </source>
</evidence>
<dbReference type="InterPro" id="IPR057670">
    <property type="entry name" value="SH3_retrovirus"/>
</dbReference>
<dbReference type="GO" id="GO:0003676">
    <property type="term" value="F:nucleic acid binding"/>
    <property type="evidence" value="ECO:0007669"/>
    <property type="project" value="InterPro"/>
</dbReference>
<keyword evidence="13" id="KW-1185">Reference proteome</keyword>
<feature type="region of interest" description="Disordered" evidence="10">
    <location>
        <begin position="284"/>
        <end position="338"/>
    </location>
</feature>
<dbReference type="PANTHER" id="PTHR42648:SF11">
    <property type="entry name" value="TRANSPOSON TY4-P GAG-POL POLYPROTEIN"/>
    <property type="match status" value="1"/>
</dbReference>
<dbReference type="PROSITE" id="PS50994">
    <property type="entry name" value="INTEGRASE"/>
    <property type="match status" value="1"/>
</dbReference>
<dbReference type="InterPro" id="IPR025724">
    <property type="entry name" value="GAG-pre-integrase_dom"/>
</dbReference>
<keyword evidence="8" id="KW-0239">DNA-directed DNA polymerase</keyword>
<gene>
    <name evidence="12" type="ORF">CHC_T00004029001</name>
</gene>
<evidence type="ECO:0000256" key="8">
    <source>
        <dbReference type="ARBA" id="ARBA00022932"/>
    </source>
</evidence>
<dbReference type="EMBL" id="HG001750">
    <property type="protein sequence ID" value="CDF35902.1"/>
    <property type="molecule type" value="Genomic_DNA"/>
</dbReference>
<keyword evidence="3" id="KW-0255">Endonuclease</keyword>
<feature type="domain" description="Integrase catalytic" evidence="11">
    <location>
        <begin position="39"/>
        <end position="215"/>
    </location>
</feature>
<dbReference type="Gramene" id="CDF35902">
    <property type="protein sequence ID" value="CDF35902"/>
    <property type="gene ID" value="CHC_T00004029001"/>
</dbReference>
<keyword evidence="9" id="KW-0233">DNA recombination</keyword>
<dbReference type="InterPro" id="IPR012337">
    <property type="entry name" value="RNaseH-like_sf"/>
</dbReference>
<evidence type="ECO:0000256" key="10">
    <source>
        <dbReference type="SAM" id="MobiDB-lite"/>
    </source>
</evidence>
<keyword evidence="4" id="KW-0378">Hydrolase</keyword>
<dbReference type="GO" id="GO:0016787">
    <property type="term" value="F:hydrolase activity"/>
    <property type="evidence" value="ECO:0007669"/>
    <property type="project" value="UniProtKB-KW"/>
</dbReference>
<keyword evidence="7" id="KW-0695">RNA-directed DNA polymerase</keyword>
<dbReference type="Proteomes" id="UP000012073">
    <property type="component" value="Unassembled WGS sequence"/>
</dbReference>
<dbReference type="KEGG" id="ccp:CHC_T00004029001"/>
<keyword evidence="8" id="KW-0808">Transferase</keyword>
<evidence type="ECO:0000256" key="5">
    <source>
        <dbReference type="ARBA" id="ARBA00022842"/>
    </source>
</evidence>
<dbReference type="GeneID" id="17323429"/>
<protein>
    <recommendedName>
        <fullName evidence="11">Integrase catalytic domain-containing protein</fullName>
    </recommendedName>
</protein>
<evidence type="ECO:0000256" key="1">
    <source>
        <dbReference type="ARBA" id="ARBA00022722"/>
    </source>
</evidence>
<dbReference type="GO" id="GO:0006310">
    <property type="term" value="P:DNA recombination"/>
    <property type="evidence" value="ECO:0007669"/>
    <property type="project" value="UniProtKB-KW"/>
</dbReference>
<keyword evidence="5" id="KW-0460">Magnesium</keyword>
<dbReference type="GO" id="GO:0004519">
    <property type="term" value="F:endonuclease activity"/>
    <property type="evidence" value="ECO:0007669"/>
    <property type="project" value="UniProtKB-KW"/>
</dbReference>
<evidence type="ECO:0000259" key="11">
    <source>
        <dbReference type="PROSITE" id="PS50994"/>
    </source>
</evidence>
<dbReference type="PhylomeDB" id="R7QBM5"/>
<reference evidence="13" key="1">
    <citation type="journal article" date="2013" name="Proc. Natl. Acad. Sci. U.S.A.">
        <title>Genome structure and metabolic features in the red seaweed Chondrus crispus shed light on evolution of the Archaeplastida.</title>
        <authorList>
            <person name="Collen J."/>
            <person name="Porcel B."/>
            <person name="Carre W."/>
            <person name="Ball S.G."/>
            <person name="Chaparro C."/>
            <person name="Tonon T."/>
            <person name="Barbeyron T."/>
            <person name="Michel G."/>
            <person name="Noel B."/>
            <person name="Valentin K."/>
            <person name="Elias M."/>
            <person name="Artiguenave F."/>
            <person name="Arun A."/>
            <person name="Aury J.M."/>
            <person name="Barbosa-Neto J.F."/>
            <person name="Bothwell J.H."/>
            <person name="Bouget F.Y."/>
            <person name="Brillet L."/>
            <person name="Cabello-Hurtado F."/>
            <person name="Capella-Gutierrez S."/>
            <person name="Charrier B."/>
            <person name="Cladiere L."/>
            <person name="Cock J.M."/>
            <person name="Coelho S.M."/>
            <person name="Colleoni C."/>
            <person name="Czjzek M."/>
            <person name="Da Silva C."/>
            <person name="Delage L."/>
            <person name="Denoeud F."/>
            <person name="Deschamps P."/>
            <person name="Dittami S.M."/>
            <person name="Gabaldon T."/>
            <person name="Gachon C.M."/>
            <person name="Groisillier A."/>
            <person name="Herve C."/>
            <person name="Jabbari K."/>
            <person name="Katinka M."/>
            <person name="Kloareg B."/>
            <person name="Kowalczyk N."/>
            <person name="Labadie K."/>
            <person name="Leblanc C."/>
            <person name="Lopez P.J."/>
            <person name="McLachlan D.H."/>
            <person name="Meslet-Cladiere L."/>
            <person name="Moustafa A."/>
            <person name="Nehr Z."/>
            <person name="Nyvall Collen P."/>
            <person name="Panaud O."/>
            <person name="Partensky F."/>
            <person name="Poulain J."/>
            <person name="Rensing S.A."/>
            <person name="Rousvoal S."/>
            <person name="Samson G."/>
            <person name="Symeonidi A."/>
            <person name="Weissenbach J."/>
            <person name="Zambounis A."/>
            <person name="Wincker P."/>
            <person name="Boyen C."/>
        </authorList>
    </citation>
    <scope>NUCLEOTIDE SEQUENCE [LARGE SCALE GENOMIC DNA]</scope>
    <source>
        <strain evidence="13">cv. Stackhouse</strain>
    </source>
</reference>
<dbReference type="OrthoDB" id="413361at2759"/>
<evidence type="ECO:0000313" key="13">
    <source>
        <dbReference type="Proteomes" id="UP000012073"/>
    </source>
</evidence>
<dbReference type="Gene3D" id="3.30.420.10">
    <property type="entry name" value="Ribonuclease H-like superfamily/Ribonuclease H"/>
    <property type="match status" value="1"/>
</dbReference>
<dbReference type="AlphaFoldDB" id="R7QBM5"/>
<keyword evidence="1" id="KW-0540">Nuclease</keyword>
<keyword evidence="2" id="KW-0479">Metal-binding</keyword>
<accession>R7QBM5</accession>
<dbReference type="InterPro" id="IPR036397">
    <property type="entry name" value="RNaseH_sf"/>
</dbReference>
<evidence type="ECO:0000256" key="3">
    <source>
        <dbReference type="ARBA" id="ARBA00022759"/>
    </source>
</evidence>
<name>R7QBM5_CHOCR</name>
<dbReference type="RefSeq" id="XP_005715721.1">
    <property type="nucleotide sequence ID" value="XM_005715664.1"/>
</dbReference>
<keyword evidence="8" id="KW-0548">Nucleotidyltransferase</keyword>
<dbReference type="GO" id="GO:0003887">
    <property type="term" value="F:DNA-directed DNA polymerase activity"/>
    <property type="evidence" value="ECO:0007669"/>
    <property type="project" value="UniProtKB-KW"/>
</dbReference>
<evidence type="ECO:0000256" key="2">
    <source>
        <dbReference type="ARBA" id="ARBA00022723"/>
    </source>
</evidence>
<dbReference type="InterPro" id="IPR039537">
    <property type="entry name" value="Retrotran_Ty1/copia-like"/>
</dbReference>
<evidence type="ECO:0000256" key="9">
    <source>
        <dbReference type="ARBA" id="ARBA00023172"/>
    </source>
</evidence>
<dbReference type="SUPFAM" id="SSF53098">
    <property type="entry name" value="Ribonuclease H-like"/>
    <property type="match status" value="1"/>
</dbReference>
<dbReference type="Pfam" id="PF25597">
    <property type="entry name" value="SH3_retrovirus"/>
    <property type="match status" value="1"/>
</dbReference>
<dbReference type="PANTHER" id="PTHR42648">
    <property type="entry name" value="TRANSPOSASE, PUTATIVE-RELATED"/>
    <property type="match status" value="1"/>
</dbReference>
<sequence length="410" mass="45270">MRFQGVYRVSGTPVYPSQHVACAAVFSKSKDGNREDENAESSGIKLWHARLGHVNTDSIKELSRVEAVRGLDLMTRKSKKGACGSCVKGKQTKEILRTNNSRSDDRCAVVHTDVCGPMSVPSFSGARYFVSFIDDYLQEKGIEHTTSPPFSPNHNGIAERANRTIVECATTMLEHASLPKTFWAEAVVHAAKIRNNFFSPRKGRKTSYELMCGRVPDVSYFRIFGCLGWRQIPKELRRKLDVKSELGIVVGCLENRQSKLGIPSRRVAVLSRDVIVHEDHFPGEDQVLECPDSAPPLVDEGNTKGKKRSVSAGIFGSPRAVSAPTGPTGNPGSEEMAEIPQHEPVLSGEQLEALTYYPEKPDVTSSDTEEPERTDQSGQPRYPRRERRPPLPYSPQANIASAFAMMDAVA</sequence>
<feature type="region of interest" description="Disordered" evidence="10">
    <location>
        <begin position="351"/>
        <end position="396"/>
    </location>
</feature>
<dbReference type="Pfam" id="PF13976">
    <property type="entry name" value="gag_pre-integrs"/>
    <property type="match status" value="1"/>
</dbReference>
<proteinExistence type="predicted"/>
<dbReference type="GO" id="GO:0046872">
    <property type="term" value="F:metal ion binding"/>
    <property type="evidence" value="ECO:0007669"/>
    <property type="project" value="UniProtKB-KW"/>
</dbReference>
<dbReference type="GO" id="GO:0015074">
    <property type="term" value="P:DNA integration"/>
    <property type="evidence" value="ECO:0007669"/>
    <property type="project" value="UniProtKB-KW"/>
</dbReference>